<dbReference type="STRING" id="494026.PGLA_24590"/>
<sequence>MTHDHFQGGRHTFPIQNAPKEAVFTHHEYPGVTVSIVKWVVHRTEDGAYEKDLVLRNNRTNELYQDDIFHPHREMHHIRKGNISNPNLI</sequence>
<comment type="caution">
    <text evidence="3">The sequence shown here is derived from an EMBL/GenBank/DDBJ whole genome shotgun (WGS) entry which is preliminary data.</text>
</comment>
<keyword evidence="4" id="KW-1185">Reference proteome</keyword>
<reference evidence="3 4" key="1">
    <citation type="submission" date="2016-03" db="EMBL/GenBank/DDBJ databases">
        <title>Draft genome sequence of Paenibacillus glacialis DSM 22343.</title>
        <authorList>
            <person name="Shin S.-K."/>
            <person name="Yi H."/>
        </authorList>
    </citation>
    <scope>NUCLEOTIDE SEQUENCE [LARGE SCALE GENOMIC DNA]</scope>
    <source>
        <strain evidence="3 4">DSM 22343</strain>
    </source>
</reference>
<dbReference type="PANTHER" id="PTHR39191">
    <property type="entry name" value="GALACTOSE-1-PHOSPHATE URIDYLYLTRANSFERASE"/>
    <property type="match status" value="1"/>
</dbReference>
<organism evidence="3 4">
    <name type="scientific">Paenibacillus glacialis</name>
    <dbReference type="NCBI Taxonomy" id="494026"/>
    <lineage>
        <taxon>Bacteria</taxon>
        <taxon>Bacillati</taxon>
        <taxon>Bacillota</taxon>
        <taxon>Bacilli</taxon>
        <taxon>Bacillales</taxon>
        <taxon>Paenibacillaceae</taxon>
        <taxon>Paenibacillus</taxon>
    </lineage>
</organism>
<name>A0A168DCR9_9BACL</name>
<evidence type="ECO:0000256" key="2">
    <source>
        <dbReference type="ARBA" id="ARBA00004947"/>
    </source>
</evidence>
<evidence type="ECO:0000313" key="3">
    <source>
        <dbReference type="EMBL" id="OAB34079.1"/>
    </source>
</evidence>
<dbReference type="PANTHER" id="PTHR39191:SF1">
    <property type="entry name" value="DUF4922 DOMAIN-CONTAINING PROTEIN"/>
    <property type="match status" value="1"/>
</dbReference>
<dbReference type="EMBL" id="LVJH01000070">
    <property type="protein sequence ID" value="OAB34079.1"/>
    <property type="molecule type" value="Genomic_DNA"/>
</dbReference>
<dbReference type="GO" id="GO:0006012">
    <property type="term" value="P:galactose metabolic process"/>
    <property type="evidence" value="ECO:0007669"/>
    <property type="project" value="InterPro"/>
</dbReference>
<dbReference type="GO" id="GO:0005737">
    <property type="term" value="C:cytoplasm"/>
    <property type="evidence" value="ECO:0007669"/>
    <property type="project" value="InterPro"/>
</dbReference>
<dbReference type="GO" id="GO:0008108">
    <property type="term" value="F:UDP-glucose:hexose-1-phosphate uridylyltransferase activity"/>
    <property type="evidence" value="ECO:0007669"/>
    <property type="project" value="UniProtKB-EC"/>
</dbReference>
<accession>A0A168DCR9</accession>
<proteinExistence type="predicted"/>
<dbReference type="InterPro" id="IPR000766">
    <property type="entry name" value="GalP_uridyl_Trfase_II"/>
</dbReference>
<dbReference type="AlphaFoldDB" id="A0A168DCR9"/>
<comment type="pathway">
    <text evidence="2">Carbohydrate metabolism; galactose metabolism.</text>
</comment>
<protein>
    <submittedName>
        <fullName evidence="3">Uncharacterized protein</fullName>
    </submittedName>
</protein>
<dbReference type="Proteomes" id="UP000076967">
    <property type="component" value="Unassembled WGS sequence"/>
</dbReference>
<gene>
    <name evidence="3" type="ORF">PGLA_24590</name>
</gene>
<comment type="catalytic activity">
    <reaction evidence="1">
        <text>alpha-D-galactose 1-phosphate + UDP-alpha-D-glucose = alpha-D-glucose 1-phosphate + UDP-alpha-D-galactose</text>
        <dbReference type="Rhea" id="RHEA:13989"/>
        <dbReference type="ChEBI" id="CHEBI:58336"/>
        <dbReference type="ChEBI" id="CHEBI:58601"/>
        <dbReference type="ChEBI" id="CHEBI:58885"/>
        <dbReference type="ChEBI" id="CHEBI:66914"/>
        <dbReference type="EC" id="2.7.7.12"/>
    </reaction>
</comment>
<evidence type="ECO:0000313" key="4">
    <source>
        <dbReference type="Proteomes" id="UP000076967"/>
    </source>
</evidence>
<evidence type="ECO:0000256" key="1">
    <source>
        <dbReference type="ARBA" id="ARBA00001107"/>
    </source>
</evidence>